<keyword evidence="1" id="KW-0808">Transferase</keyword>
<keyword evidence="4" id="KW-0689">Ribosomal protein</keyword>
<evidence type="ECO:0000256" key="1">
    <source>
        <dbReference type="ARBA" id="ARBA00022679"/>
    </source>
</evidence>
<evidence type="ECO:0000256" key="2">
    <source>
        <dbReference type="ARBA" id="ARBA00023315"/>
    </source>
</evidence>
<evidence type="ECO:0000259" key="3">
    <source>
        <dbReference type="PROSITE" id="PS51186"/>
    </source>
</evidence>
<evidence type="ECO:0000313" key="4">
    <source>
        <dbReference type="EMBL" id="REE88931.1"/>
    </source>
</evidence>
<protein>
    <submittedName>
        <fullName evidence="4">Ribosomal protein S18 acetylase RimI-like enzyme</fullName>
    </submittedName>
</protein>
<dbReference type="SUPFAM" id="SSF55729">
    <property type="entry name" value="Acyl-CoA N-acyltransferases (Nat)"/>
    <property type="match status" value="1"/>
</dbReference>
<dbReference type="Pfam" id="PF00583">
    <property type="entry name" value="Acetyltransf_1"/>
    <property type="match status" value="1"/>
</dbReference>
<accession>A0A3D9SD40</accession>
<dbReference type="InterPro" id="IPR016181">
    <property type="entry name" value="Acyl_CoA_acyltransferase"/>
</dbReference>
<dbReference type="GO" id="GO:0005840">
    <property type="term" value="C:ribosome"/>
    <property type="evidence" value="ECO:0007669"/>
    <property type="project" value="UniProtKB-KW"/>
</dbReference>
<proteinExistence type="predicted"/>
<dbReference type="AlphaFoldDB" id="A0A3D9SD40"/>
<feature type="domain" description="N-acetyltransferase" evidence="3">
    <location>
        <begin position="4"/>
        <end position="148"/>
    </location>
</feature>
<dbReference type="Gene3D" id="3.40.630.30">
    <property type="match status" value="1"/>
</dbReference>
<dbReference type="RefSeq" id="WP_342772805.1">
    <property type="nucleotide sequence ID" value="NZ_QTTN01000007.1"/>
</dbReference>
<keyword evidence="2" id="KW-0012">Acyltransferase</keyword>
<dbReference type="EMBL" id="QTTN01000007">
    <property type="protein sequence ID" value="REE88931.1"/>
    <property type="molecule type" value="Genomic_DNA"/>
</dbReference>
<comment type="caution">
    <text evidence="4">The sequence shown here is derived from an EMBL/GenBank/DDBJ whole genome shotgun (WGS) entry which is preliminary data.</text>
</comment>
<dbReference type="InterPro" id="IPR000182">
    <property type="entry name" value="GNAT_dom"/>
</dbReference>
<name>A0A3D9SD40_9BACL</name>
<keyword evidence="4" id="KW-0687">Ribonucleoprotein</keyword>
<dbReference type="PROSITE" id="PS51186">
    <property type="entry name" value="GNAT"/>
    <property type="match status" value="1"/>
</dbReference>
<organism evidence="4 5">
    <name type="scientific">Paenibacillus taihuensis</name>
    <dbReference type="NCBI Taxonomy" id="1156355"/>
    <lineage>
        <taxon>Bacteria</taxon>
        <taxon>Bacillati</taxon>
        <taxon>Bacillota</taxon>
        <taxon>Bacilli</taxon>
        <taxon>Bacillales</taxon>
        <taxon>Paenibacillaceae</taxon>
        <taxon>Paenibacillus</taxon>
    </lineage>
</organism>
<gene>
    <name evidence="4" type="ORF">A8990_10727</name>
</gene>
<reference evidence="4 5" key="1">
    <citation type="submission" date="2018-08" db="EMBL/GenBank/DDBJ databases">
        <title>Genomic Encyclopedia of Type Strains, Phase III (KMG-III): the genomes of soil and plant-associated and newly described type strains.</title>
        <authorList>
            <person name="Whitman W."/>
        </authorList>
    </citation>
    <scope>NUCLEOTIDE SEQUENCE [LARGE SCALE GENOMIC DNA]</scope>
    <source>
        <strain evidence="4 5">CGMCC 1.10966</strain>
    </source>
</reference>
<dbReference type="InterPro" id="IPR050832">
    <property type="entry name" value="Bact_Acetyltransf"/>
</dbReference>
<keyword evidence="5" id="KW-1185">Reference proteome</keyword>
<evidence type="ECO:0000313" key="5">
    <source>
        <dbReference type="Proteomes" id="UP000256304"/>
    </source>
</evidence>
<dbReference type="CDD" id="cd04301">
    <property type="entry name" value="NAT_SF"/>
    <property type="match status" value="1"/>
</dbReference>
<dbReference type="PANTHER" id="PTHR43877">
    <property type="entry name" value="AMINOALKYLPHOSPHONATE N-ACETYLTRANSFERASE-RELATED-RELATED"/>
    <property type="match status" value="1"/>
</dbReference>
<dbReference type="Proteomes" id="UP000256304">
    <property type="component" value="Unassembled WGS sequence"/>
</dbReference>
<dbReference type="PANTHER" id="PTHR43877:SF2">
    <property type="entry name" value="AMINOALKYLPHOSPHONATE N-ACETYLTRANSFERASE-RELATED"/>
    <property type="match status" value="1"/>
</dbReference>
<dbReference type="GO" id="GO:0016747">
    <property type="term" value="F:acyltransferase activity, transferring groups other than amino-acyl groups"/>
    <property type="evidence" value="ECO:0007669"/>
    <property type="project" value="InterPro"/>
</dbReference>
<sequence length="148" mass="16944">MMNRDVRRATENDAETLVTLNEEFNGVRMSTSDVISSFSESKEIIALAILDNEPVGFASAQYFRSFCYRDLQGEITEMYIQEPARRKGLATMLITFLEQELQLHGVTSIKIITGSSNNSAVKTYERSNYVKKDYIPLHKQFRSWEGSK</sequence>